<feature type="domain" description="DUF2382" evidence="2">
    <location>
        <begin position="138"/>
        <end position="252"/>
    </location>
</feature>
<feature type="compositionally biased region" description="Basic and acidic residues" evidence="1">
    <location>
        <begin position="233"/>
        <end position="262"/>
    </location>
</feature>
<comment type="caution">
    <text evidence="3">The sequence shown here is derived from an EMBL/GenBank/DDBJ whole genome shotgun (WGS) entry which is preliminary data.</text>
</comment>
<evidence type="ECO:0000313" key="4">
    <source>
        <dbReference type="Proteomes" id="UP000241167"/>
    </source>
</evidence>
<proteinExistence type="predicted"/>
<accession>A0A2P7QJE8</accession>
<dbReference type="Proteomes" id="UP000241167">
    <property type="component" value="Unassembled WGS sequence"/>
</dbReference>
<dbReference type="EMBL" id="PXYI01000007">
    <property type="protein sequence ID" value="PSJ38076.1"/>
    <property type="molecule type" value="Genomic_DNA"/>
</dbReference>
<evidence type="ECO:0000313" key="3">
    <source>
        <dbReference type="EMBL" id="PSJ38076.1"/>
    </source>
</evidence>
<dbReference type="PANTHER" id="PTHR38463">
    <property type="entry name" value="STRESS RESPONSE PROTEIN YSNF"/>
    <property type="match status" value="1"/>
</dbReference>
<reference evidence="3 4" key="1">
    <citation type="submission" date="2018-03" db="EMBL/GenBank/DDBJ databases">
        <title>The draft genome of Sphingosinicella sp. GL-C-18.</title>
        <authorList>
            <person name="Liu L."/>
            <person name="Li L."/>
            <person name="Liang L."/>
            <person name="Zhang X."/>
            <person name="Wang T."/>
        </authorList>
    </citation>
    <scope>NUCLEOTIDE SEQUENCE [LARGE SCALE GENOMIC DNA]</scope>
    <source>
        <strain evidence="3 4">GL-C-18</strain>
    </source>
</reference>
<feature type="region of interest" description="Disordered" evidence="1">
    <location>
        <begin position="233"/>
        <end position="301"/>
    </location>
</feature>
<evidence type="ECO:0000256" key="1">
    <source>
        <dbReference type="SAM" id="MobiDB-lite"/>
    </source>
</evidence>
<name>A0A2P7QJE8_9SPHN</name>
<feature type="compositionally biased region" description="Basic and acidic residues" evidence="1">
    <location>
        <begin position="270"/>
        <end position="301"/>
    </location>
</feature>
<dbReference type="InterPro" id="IPR052967">
    <property type="entry name" value="Stress_Response_Assoc"/>
</dbReference>
<feature type="region of interest" description="Disordered" evidence="1">
    <location>
        <begin position="110"/>
        <end position="133"/>
    </location>
</feature>
<protein>
    <recommendedName>
        <fullName evidence="2">DUF2382 domain-containing protein</fullName>
    </recommendedName>
</protein>
<dbReference type="Pfam" id="PF09557">
    <property type="entry name" value="DUF2382"/>
    <property type="match status" value="1"/>
</dbReference>
<keyword evidence="4" id="KW-1185">Reference proteome</keyword>
<evidence type="ECO:0000259" key="2">
    <source>
        <dbReference type="Pfam" id="PF09557"/>
    </source>
</evidence>
<dbReference type="InterPro" id="IPR019060">
    <property type="entry name" value="DUF2382"/>
</dbReference>
<dbReference type="PANTHER" id="PTHR38463:SF1">
    <property type="entry name" value="STRESS RESPONSE PROTEIN YSNF"/>
    <property type="match status" value="1"/>
</dbReference>
<gene>
    <name evidence="3" type="ORF">C7I55_20545</name>
</gene>
<dbReference type="OrthoDB" id="7204249at2"/>
<sequence length="301" mass="33670">MSRTVTAFFDNRSDAQQARSRLSTASVDADRVRIIDQSHVGNESGGQERGLWSSIKSAFMPDEDGHAYEEGLRRGGYLLCAEVDEAEADRAIALLDETASVDFDERQDQWRSQGWGGSSEAAIGADSARGSTVEEEHIPLVEEELRIGKREVTRGGARVRSYVRETPVHEQVSLREEHVSVERRAVDQPLARGELDRDSDLLRERTVEMTEHAEEAVIDKQARVREELVLKKTAEEHSESVDETVRHTEVDVDTGRGADERSAFGGFSDRQNDGARSRDDDELRREREGASYGSKLDRGTL</sequence>
<organism evidence="3 4">
    <name type="scientific">Allosphingosinicella deserti</name>
    <dbReference type="NCBI Taxonomy" id="2116704"/>
    <lineage>
        <taxon>Bacteria</taxon>
        <taxon>Pseudomonadati</taxon>
        <taxon>Pseudomonadota</taxon>
        <taxon>Alphaproteobacteria</taxon>
        <taxon>Sphingomonadales</taxon>
        <taxon>Sphingomonadaceae</taxon>
        <taxon>Allosphingosinicella</taxon>
    </lineage>
</organism>
<dbReference type="AlphaFoldDB" id="A0A2P7QJE8"/>
<dbReference type="RefSeq" id="WP_106514889.1">
    <property type="nucleotide sequence ID" value="NZ_PXYI01000007.1"/>
</dbReference>